<organism evidence="8">
    <name type="scientific">metagenome</name>
    <dbReference type="NCBI Taxonomy" id="256318"/>
    <lineage>
        <taxon>unclassified sequences</taxon>
        <taxon>metagenomes</taxon>
    </lineage>
</organism>
<name>A0A2P2C6L2_9ZZZZ</name>
<evidence type="ECO:0000259" key="7">
    <source>
        <dbReference type="Pfam" id="PF06271"/>
    </source>
</evidence>
<keyword evidence="2" id="KW-1003">Cell membrane</keyword>
<feature type="transmembrane region" description="Helical" evidence="6">
    <location>
        <begin position="43"/>
        <end position="63"/>
    </location>
</feature>
<evidence type="ECO:0000256" key="1">
    <source>
        <dbReference type="ARBA" id="ARBA00004651"/>
    </source>
</evidence>
<proteinExistence type="predicted"/>
<reference evidence="8" key="1">
    <citation type="submission" date="2015-08" db="EMBL/GenBank/DDBJ databases">
        <authorList>
            <person name="Babu N.S."/>
            <person name="Beckwith C.J."/>
            <person name="Beseler K.G."/>
            <person name="Brison A."/>
            <person name="Carone J.V."/>
            <person name="Caskin T.P."/>
            <person name="Diamond M."/>
            <person name="Durham M.E."/>
            <person name="Foxe J.M."/>
            <person name="Go M."/>
            <person name="Henderson B.A."/>
            <person name="Jones I.B."/>
            <person name="McGettigan J.A."/>
            <person name="Micheletti S.J."/>
            <person name="Nasrallah M.E."/>
            <person name="Ortiz D."/>
            <person name="Piller C.R."/>
            <person name="Privatt S.R."/>
            <person name="Schneider S.L."/>
            <person name="Sharp S."/>
            <person name="Smith T.C."/>
            <person name="Stanton J.D."/>
            <person name="Ullery H.E."/>
            <person name="Wilson R.J."/>
            <person name="Serrano M.G."/>
            <person name="Buck G."/>
            <person name="Lee V."/>
            <person name="Wang Y."/>
            <person name="Carvalho R."/>
            <person name="Voegtly L."/>
            <person name="Shi R."/>
            <person name="Duckworth R."/>
            <person name="Johnson A."/>
            <person name="Loviza R."/>
            <person name="Walstead R."/>
            <person name="Shah Z."/>
            <person name="Kiflezghi M."/>
            <person name="Wade K."/>
            <person name="Ball S.L."/>
            <person name="Bradley K.W."/>
            <person name="Asai D.J."/>
            <person name="Bowman C.A."/>
            <person name="Russell D.A."/>
            <person name="Pope W.H."/>
            <person name="Jacobs-Sera D."/>
            <person name="Hendrix R.W."/>
            <person name="Hatfull G.F."/>
        </authorList>
    </citation>
    <scope>NUCLEOTIDE SEQUENCE</scope>
</reference>
<evidence type="ECO:0000256" key="6">
    <source>
        <dbReference type="SAM" id="Phobius"/>
    </source>
</evidence>
<accession>A0A2P2C6L2</accession>
<keyword evidence="4 6" id="KW-1133">Transmembrane helix</keyword>
<dbReference type="PANTHER" id="PTHR36115:SF6">
    <property type="entry name" value="PROLINE-RICH ANTIGEN HOMOLOG"/>
    <property type="match status" value="1"/>
</dbReference>
<evidence type="ECO:0000256" key="3">
    <source>
        <dbReference type="ARBA" id="ARBA00022692"/>
    </source>
</evidence>
<dbReference type="GO" id="GO:0005886">
    <property type="term" value="C:plasma membrane"/>
    <property type="evidence" value="ECO:0007669"/>
    <property type="project" value="UniProtKB-SubCell"/>
</dbReference>
<evidence type="ECO:0000256" key="5">
    <source>
        <dbReference type="ARBA" id="ARBA00023136"/>
    </source>
</evidence>
<dbReference type="PANTHER" id="PTHR36115">
    <property type="entry name" value="PROLINE-RICH ANTIGEN HOMOLOG-RELATED"/>
    <property type="match status" value="1"/>
</dbReference>
<feature type="transmembrane region" description="Helical" evidence="6">
    <location>
        <begin position="124"/>
        <end position="143"/>
    </location>
</feature>
<comment type="subcellular location">
    <subcellularLocation>
        <location evidence="1">Cell membrane</location>
        <topology evidence="1">Multi-pass membrane protein</topology>
    </subcellularLocation>
</comment>
<feature type="domain" description="RDD" evidence="7">
    <location>
        <begin position="30"/>
        <end position="153"/>
    </location>
</feature>
<dbReference type="InterPro" id="IPR010432">
    <property type="entry name" value="RDD"/>
</dbReference>
<evidence type="ECO:0000256" key="2">
    <source>
        <dbReference type="ARBA" id="ARBA00022475"/>
    </source>
</evidence>
<gene>
    <name evidence="8" type="ORF">NOCA2430009</name>
</gene>
<protein>
    <recommendedName>
        <fullName evidence="7">RDD domain-containing protein</fullName>
    </recommendedName>
</protein>
<dbReference type="Pfam" id="PF06271">
    <property type="entry name" value="RDD"/>
    <property type="match status" value="1"/>
</dbReference>
<dbReference type="InterPro" id="IPR051791">
    <property type="entry name" value="Pra-immunoreactive"/>
</dbReference>
<feature type="transmembrane region" description="Helical" evidence="6">
    <location>
        <begin position="75"/>
        <end position="93"/>
    </location>
</feature>
<keyword evidence="5 6" id="KW-0472">Membrane</keyword>
<dbReference type="EMBL" id="CZKA01000038">
    <property type="protein sequence ID" value="CUR57633.1"/>
    <property type="molecule type" value="Genomic_DNA"/>
</dbReference>
<evidence type="ECO:0000256" key="4">
    <source>
        <dbReference type="ARBA" id="ARBA00022989"/>
    </source>
</evidence>
<sequence>MTEPQPDLPRAQYVVDAVPVEARPFQGQRAGAVTRTVANAIDAAIALAVIVAAYIGWSILLFLRSPPRFSFPSPSFLSLLVAWGAVLLVYFVLGWGTTGRTYGNHILGLRVVNHRGGRLSWTGALLRAVFCLALPIGLYWVLISPSNRSVQDNVLRTSVIYDWTTRRELAGGQARPRPR</sequence>
<keyword evidence="3 6" id="KW-0812">Transmembrane</keyword>
<dbReference type="AlphaFoldDB" id="A0A2P2C6L2"/>
<evidence type="ECO:0000313" key="8">
    <source>
        <dbReference type="EMBL" id="CUR57633.1"/>
    </source>
</evidence>